<keyword evidence="1" id="KW-1133">Transmembrane helix</keyword>
<accession>A0A2H0LSW6</accession>
<gene>
    <name evidence="2" type="ORF">COV74_00705</name>
</gene>
<sequence>MTKQGLNYSDRYVNGGDSHKPSSRHLLFIVLTAFIFVFNAPIFSSGAFAANNRTYNWIDCTDSSGHWNMIDCPLDQCDPHVDVTIRGEYMRDCTWQEAEYGPDMCNIESLLIYQPKNTDQKFDVWCESDTPFVRNAWTERLICGAHRFPAPGLEGFYTAWPYPNNGTFGMTHLCLLTDFVDPNIVLCLAGSTTIAHFVGPEDNEAPTVTFTPPGDQTYLANGNPETIAVQARNCEYETIGWSPSMTIDPIPQDPNCITFEDLGYGELVTRNGNIHIDPQACEVESYDVTVYATDQSGLVGNESATYTIQANQSEGKGYIYIVDEPNSKVDILDPADERKAGEVRNLSDPIDLAPVRFGGKSYMAVLSRNNQSPKLELIDIKTQQLSGIEALLSDIPPNKNVYTVKNPDAPDTVVVGAQDGVLRVRFTESGYVQSWTNTIDRGLGHNNIALAFTDKWFIGANTPNQVTVIADRNRGGYGTRQMDTKEPKDLNILKIDQGNNQTTDYLMGVLDDQSNGTVAMIVPNEDTNQYQEKTIPNICNPRAIYTAKNGKSYVLANKCT</sequence>
<name>A0A2H0LSW6_9BACT</name>
<protein>
    <submittedName>
        <fullName evidence="2">Uncharacterized protein</fullName>
    </submittedName>
</protein>
<keyword evidence="1" id="KW-0812">Transmembrane</keyword>
<dbReference type="EMBL" id="PCVY01000007">
    <property type="protein sequence ID" value="PIQ87456.1"/>
    <property type="molecule type" value="Genomic_DNA"/>
</dbReference>
<organism evidence="2 3">
    <name type="scientific">Candidatus Abzuiibacterium crystallinum</name>
    <dbReference type="NCBI Taxonomy" id="1974748"/>
    <lineage>
        <taxon>Bacteria</taxon>
        <taxon>Pseudomonadati</taxon>
        <taxon>Candidatus Omnitrophota</taxon>
        <taxon>Candidatus Abzuiibacterium</taxon>
    </lineage>
</organism>
<dbReference type="SUPFAM" id="SSF50974">
    <property type="entry name" value="Nitrous oxide reductase, N-terminal domain"/>
    <property type="match status" value="1"/>
</dbReference>
<keyword evidence="1" id="KW-0472">Membrane</keyword>
<comment type="caution">
    <text evidence="2">The sequence shown here is derived from an EMBL/GenBank/DDBJ whole genome shotgun (WGS) entry which is preliminary data.</text>
</comment>
<dbReference type="InterPro" id="IPR011045">
    <property type="entry name" value="N2O_reductase_N"/>
</dbReference>
<feature type="transmembrane region" description="Helical" evidence="1">
    <location>
        <begin position="26"/>
        <end position="50"/>
    </location>
</feature>
<dbReference type="AlphaFoldDB" id="A0A2H0LSW6"/>
<proteinExistence type="predicted"/>
<evidence type="ECO:0000313" key="2">
    <source>
        <dbReference type="EMBL" id="PIQ87456.1"/>
    </source>
</evidence>
<evidence type="ECO:0000256" key="1">
    <source>
        <dbReference type="SAM" id="Phobius"/>
    </source>
</evidence>
<evidence type="ECO:0000313" key="3">
    <source>
        <dbReference type="Proteomes" id="UP000230859"/>
    </source>
</evidence>
<dbReference type="Proteomes" id="UP000230859">
    <property type="component" value="Unassembled WGS sequence"/>
</dbReference>
<reference evidence="2 3" key="1">
    <citation type="submission" date="2017-09" db="EMBL/GenBank/DDBJ databases">
        <title>Depth-based differentiation of microbial function through sediment-hosted aquifers and enrichment of novel symbionts in the deep terrestrial subsurface.</title>
        <authorList>
            <person name="Probst A.J."/>
            <person name="Ladd B."/>
            <person name="Jarett J.K."/>
            <person name="Geller-Mcgrath D.E."/>
            <person name="Sieber C.M."/>
            <person name="Emerson J.B."/>
            <person name="Anantharaman K."/>
            <person name="Thomas B.C."/>
            <person name="Malmstrom R."/>
            <person name="Stieglmeier M."/>
            <person name="Klingl A."/>
            <person name="Woyke T."/>
            <person name="Ryan C.M."/>
            <person name="Banfield J.F."/>
        </authorList>
    </citation>
    <scope>NUCLEOTIDE SEQUENCE [LARGE SCALE GENOMIC DNA]</scope>
    <source>
        <strain evidence="2">CG11_big_fil_rev_8_21_14_0_20_45_26</strain>
    </source>
</reference>